<evidence type="ECO:0000313" key="1">
    <source>
        <dbReference type="EMBL" id="KIJ41621.1"/>
    </source>
</evidence>
<reference evidence="1 2" key="1">
    <citation type="submission" date="2014-06" db="EMBL/GenBank/DDBJ databases">
        <title>Evolutionary Origins and Diversification of the Mycorrhizal Mutualists.</title>
        <authorList>
            <consortium name="DOE Joint Genome Institute"/>
            <consortium name="Mycorrhizal Genomics Consortium"/>
            <person name="Kohler A."/>
            <person name="Kuo A."/>
            <person name="Nagy L.G."/>
            <person name="Floudas D."/>
            <person name="Copeland A."/>
            <person name="Barry K.W."/>
            <person name="Cichocki N."/>
            <person name="Veneault-Fourrey C."/>
            <person name="LaButti K."/>
            <person name="Lindquist E.A."/>
            <person name="Lipzen A."/>
            <person name="Lundell T."/>
            <person name="Morin E."/>
            <person name="Murat C."/>
            <person name="Riley R."/>
            <person name="Ohm R."/>
            <person name="Sun H."/>
            <person name="Tunlid A."/>
            <person name="Henrissat B."/>
            <person name="Grigoriev I.V."/>
            <person name="Hibbett D.S."/>
            <person name="Martin F."/>
        </authorList>
    </citation>
    <scope>NUCLEOTIDE SEQUENCE [LARGE SCALE GENOMIC DNA]</scope>
    <source>
        <strain evidence="1 2">SS14</strain>
    </source>
</reference>
<dbReference type="HOGENOM" id="CLU_044631_0_0_1"/>
<evidence type="ECO:0000313" key="2">
    <source>
        <dbReference type="Proteomes" id="UP000054279"/>
    </source>
</evidence>
<dbReference type="AlphaFoldDB" id="A0A0C9VTX4"/>
<keyword evidence="2" id="KW-1185">Reference proteome</keyword>
<dbReference type="Proteomes" id="UP000054279">
    <property type="component" value="Unassembled WGS sequence"/>
</dbReference>
<dbReference type="EMBL" id="KN837135">
    <property type="protein sequence ID" value="KIJ41621.1"/>
    <property type="molecule type" value="Genomic_DNA"/>
</dbReference>
<proteinExistence type="predicted"/>
<organism evidence="1 2">
    <name type="scientific">Sphaerobolus stellatus (strain SS14)</name>
    <dbReference type="NCBI Taxonomy" id="990650"/>
    <lineage>
        <taxon>Eukaryota</taxon>
        <taxon>Fungi</taxon>
        <taxon>Dikarya</taxon>
        <taxon>Basidiomycota</taxon>
        <taxon>Agaricomycotina</taxon>
        <taxon>Agaricomycetes</taxon>
        <taxon>Phallomycetidae</taxon>
        <taxon>Geastrales</taxon>
        <taxon>Sphaerobolaceae</taxon>
        <taxon>Sphaerobolus</taxon>
    </lineage>
</organism>
<name>A0A0C9VTX4_SPHS4</name>
<gene>
    <name evidence="1" type="ORF">M422DRAFT_255239</name>
</gene>
<protein>
    <submittedName>
        <fullName evidence="1">Uncharacterized protein</fullName>
    </submittedName>
</protein>
<sequence>MEWEKDEALDFGAIMIESTIFIESSENFEDIDFYWVLDCGFLIFAIDDAVHNVIFDTASPVIDASDIPNVGVSPVDMLLKWIDNTITTIQAYHPSAGHWWVHLGSANGLRIQGIRRTLNVLLAKEAWCPWAQASFIISLPTWLREHPGDFFMLWNIWMGLQMKDEVDAKAWADLKWHQFIGQDNVLAQLSVDSCITVWGDQEGDTVITIHKREWSKSVSVALVKNWTDEMDKGSFSFGSTIEKFQFIYAVAMVNWWGDSEVQQWYKGSAGKLEDWLASLICTATPDLLRKYTRVLKYTQSTSHSLTLVIYITLALDIADSRIPSKDWKRIQGAWGGEAYTLTPMGIESRSSDGEFEGAIVVDTPCRKCKLPDSEEPTTQENLYVMKKLKPSDDIPANQQSESQVGDSTTVVGTVPHVQAIVQEIPMAAVNPVSGKKCGRMPKVEANEVVLTSVATEPATTKRMGTRAHMKKGGSEADKVIVNSSTLNYT</sequence>
<accession>A0A0C9VTX4</accession>